<dbReference type="EMBL" id="LR796739">
    <property type="protein sequence ID" value="CAB4163038.1"/>
    <property type="molecule type" value="Genomic_DNA"/>
</dbReference>
<sequence>MSNFMDNYVDVATRLKWAFEKYPDLRIQETQREVIEMPDKSCFIRCTVTIWRTADDPVPCIASACELYPGRTSFQKYSENEVGYTSAIGRCLAYMGFSGNKSLASADEVKSAQGRQQSDHLAEVTPIRADVEQPFGDTTDTKQYASPKQRGMIRALAFEKKIGTSELMPHINKVLGNQYSSIEALSKQEASQVIESLQN</sequence>
<accession>A0A6J5P106</accession>
<proteinExistence type="predicted"/>
<reference evidence="1" key="1">
    <citation type="submission" date="2020-04" db="EMBL/GenBank/DDBJ databases">
        <authorList>
            <person name="Chiriac C."/>
            <person name="Salcher M."/>
            <person name="Ghai R."/>
            <person name="Kavagutti S V."/>
        </authorList>
    </citation>
    <scope>NUCLEOTIDE SEQUENCE</scope>
</reference>
<name>A0A6J5P106_9CAUD</name>
<organism evidence="1">
    <name type="scientific">uncultured Caudovirales phage</name>
    <dbReference type="NCBI Taxonomy" id="2100421"/>
    <lineage>
        <taxon>Viruses</taxon>
        <taxon>Duplodnaviria</taxon>
        <taxon>Heunggongvirae</taxon>
        <taxon>Uroviricota</taxon>
        <taxon>Caudoviricetes</taxon>
        <taxon>Peduoviridae</taxon>
        <taxon>Maltschvirus</taxon>
        <taxon>Maltschvirus maltsch</taxon>
    </lineage>
</organism>
<evidence type="ECO:0000313" key="1">
    <source>
        <dbReference type="EMBL" id="CAB4163038.1"/>
    </source>
</evidence>
<gene>
    <name evidence="1" type="ORF">UFOVP795_14</name>
</gene>
<protein>
    <submittedName>
        <fullName evidence="1">Uncharacterized protein</fullName>
    </submittedName>
</protein>